<dbReference type="GO" id="GO:0009276">
    <property type="term" value="C:Gram-negative-bacterium-type cell wall"/>
    <property type="evidence" value="ECO:0007669"/>
    <property type="project" value="InterPro"/>
</dbReference>
<dbReference type="EMBL" id="CP060714">
    <property type="protein sequence ID" value="QNN57955.1"/>
    <property type="molecule type" value="Genomic_DNA"/>
</dbReference>
<dbReference type="NCBIfam" id="TIGR01709">
    <property type="entry name" value="typeII_sec_gspL"/>
    <property type="match status" value="1"/>
</dbReference>
<dbReference type="GO" id="GO:0015628">
    <property type="term" value="P:protein secretion by the type II secretion system"/>
    <property type="evidence" value="ECO:0007669"/>
    <property type="project" value="InterPro"/>
</dbReference>
<dbReference type="InterPro" id="IPR043129">
    <property type="entry name" value="ATPase_NBD"/>
</dbReference>
<dbReference type="InterPro" id="IPR024230">
    <property type="entry name" value="GspL_cyto_dom"/>
</dbReference>
<dbReference type="AlphaFoldDB" id="A0A7G9RQT0"/>
<dbReference type="SUPFAM" id="SSF53067">
    <property type="entry name" value="Actin-like ATPase domain"/>
    <property type="match status" value="1"/>
</dbReference>
<dbReference type="InterPro" id="IPR007812">
    <property type="entry name" value="T2SS_protein-GspL"/>
</dbReference>
<name>A0A7G9RQT0_9BURK</name>
<gene>
    <name evidence="2" type="ORF">H9K76_03505</name>
</gene>
<dbReference type="Gene3D" id="3.30.420.380">
    <property type="match status" value="1"/>
</dbReference>
<dbReference type="PIRSF" id="PIRSF015761">
    <property type="entry name" value="Protein_L"/>
    <property type="match status" value="1"/>
</dbReference>
<dbReference type="Proteomes" id="UP000515811">
    <property type="component" value="Chromosome"/>
</dbReference>
<evidence type="ECO:0000259" key="1">
    <source>
        <dbReference type="Pfam" id="PF05134"/>
    </source>
</evidence>
<protein>
    <submittedName>
        <fullName evidence="2">General secretion pathway protein GspL</fullName>
    </submittedName>
</protein>
<keyword evidence="3" id="KW-1185">Reference proteome</keyword>
<dbReference type="Pfam" id="PF05134">
    <property type="entry name" value="T2SSL"/>
    <property type="match status" value="1"/>
</dbReference>
<evidence type="ECO:0000313" key="2">
    <source>
        <dbReference type="EMBL" id="QNN57955.1"/>
    </source>
</evidence>
<feature type="domain" description="GspL cytoplasmic actin-ATPase-like" evidence="1">
    <location>
        <begin position="43"/>
        <end position="140"/>
    </location>
</feature>
<dbReference type="KEGG" id="drg:H9K76_03505"/>
<organism evidence="2 3">
    <name type="scientific">Diaphorobacter ruginosibacter</name>
    <dbReference type="NCBI Taxonomy" id="1715720"/>
    <lineage>
        <taxon>Bacteria</taxon>
        <taxon>Pseudomonadati</taxon>
        <taxon>Pseudomonadota</taxon>
        <taxon>Betaproteobacteria</taxon>
        <taxon>Burkholderiales</taxon>
        <taxon>Comamonadaceae</taxon>
        <taxon>Diaphorobacter</taxon>
    </lineage>
</organism>
<evidence type="ECO:0000313" key="3">
    <source>
        <dbReference type="Proteomes" id="UP000515811"/>
    </source>
</evidence>
<accession>A0A7G9RQT0</accession>
<reference evidence="2 3" key="1">
    <citation type="submission" date="2020-08" db="EMBL/GenBank/DDBJ databases">
        <title>Genome sequence of Diaphorobacter ruginosibacter DSM 27467T.</title>
        <authorList>
            <person name="Hyun D.-W."/>
            <person name="Bae J.-W."/>
        </authorList>
    </citation>
    <scope>NUCLEOTIDE SEQUENCE [LARGE SCALE GENOMIC DNA]</scope>
    <source>
        <strain evidence="2 3">DSM 27467</strain>
    </source>
</reference>
<dbReference type="GO" id="GO:0015627">
    <property type="term" value="C:type II protein secretion system complex"/>
    <property type="evidence" value="ECO:0007669"/>
    <property type="project" value="InterPro"/>
</dbReference>
<proteinExistence type="predicted"/>
<sequence length="413" mass="43957">MSILIIYLPPGTPGPATAYSYTLTADGHTATRQASAAATLLPDPGRTGEVVVVVPARAMSWQRVTLPQGAASNPTRLRSVLEGLLEEQVLDDPAQLHFALEPDAPSGAPAWVAVCDRNWLRMNLQVLEAAGRPASRIVPEFAPGTQGPEGERLVYVLGVPEDAQLVLTSQGPDKAVTVLPLNAATLALGLHHGDGETPPIVRAEPAMAGVAEQMLGRPVEIATVGHRSLAAARGNWNLAQLEFASSGRTRALRSVSGALNSFLRAPQWRAGRWALGIALIAQVVGLNVWAFKENQSLKAKEAGVRSILQQTFPNVKVIVDAPVQMEREVTQLRQVAGSVSPRDLEPLMAATGVALPPGQVPAQVEFADAELKLGGVNISLEELDAVNQRLRADGFTARQQDRQIWVRAAEGQP</sequence>
<dbReference type="RefSeq" id="WP_187598200.1">
    <property type="nucleotide sequence ID" value="NZ_CP060714.1"/>
</dbReference>